<keyword evidence="2" id="KW-0548">Nucleotidyltransferase</keyword>
<reference evidence="7 8" key="1">
    <citation type="journal article" date="2017" name="Curr. Biol.">
        <title>Genome architecture and evolution of a unichromosomal asexual nematode.</title>
        <authorList>
            <person name="Fradin H."/>
            <person name="Zegar C."/>
            <person name="Gutwein M."/>
            <person name="Lucas J."/>
            <person name="Kovtun M."/>
            <person name="Corcoran D."/>
            <person name="Baugh L.R."/>
            <person name="Kiontke K."/>
            <person name="Gunsalus K."/>
            <person name="Fitch D.H."/>
            <person name="Piano F."/>
        </authorList>
    </citation>
    <scope>NUCLEOTIDE SEQUENCE [LARGE SCALE GENOMIC DNA]</scope>
    <source>
        <strain evidence="7">PF1309</strain>
    </source>
</reference>
<dbReference type="STRING" id="2018661.A0A2A2JMP7"/>
<evidence type="ECO:0000256" key="1">
    <source>
        <dbReference type="ARBA" id="ARBA00022679"/>
    </source>
</evidence>
<feature type="region of interest" description="Disordered" evidence="5">
    <location>
        <begin position="237"/>
        <end position="299"/>
    </location>
</feature>
<feature type="compositionally biased region" description="Low complexity" evidence="5">
    <location>
        <begin position="10"/>
        <end position="21"/>
    </location>
</feature>
<evidence type="ECO:0000259" key="6">
    <source>
        <dbReference type="PROSITE" id="PS50878"/>
    </source>
</evidence>
<evidence type="ECO:0000256" key="3">
    <source>
        <dbReference type="ARBA" id="ARBA00022722"/>
    </source>
</evidence>
<dbReference type="PANTHER" id="PTHR37984">
    <property type="entry name" value="PROTEIN CBG26694"/>
    <property type="match status" value="1"/>
</dbReference>
<accession>A0A2A2JMP7</accession>
<dbReference type="CDD" id="cd01647">
    <property type="entry name" value="RT_LTR"/>
    <property type="match status" value="1"/>
</dbReference>
<evidence type="ECO:0000256" key="2">
    <source>
        <dbReference type="ARBA" id="ARBA00022695"/>
    </source>
</evidence>
<comment type="caution">
    <text evidence="7">The sequence shown here is derived from an EMBL/GenBank/DDBJ whole genome shotgun (WGS) entry which is preliminary data.</text>
</comment>
<dbReference type="Proteomes" id="UP000218231">
    <property type="component" value="Unassembled WGS sequence"/>
</dbReference>
<keyword evidence="4" id="KW-0378">Hydrolase</keyword>
<keyword evidence="8" id="KW-1185">Reference proteome</keyword>
<dbReference type="InterPro" id="IPR043502">
    <property type="entry name" value="DNA/RNA_pol_sf"/>
</dbReference>
<feature type="compositionally biased region" description="Basic and acidic residues" evidence="5">
    <location>
        <begin position="342"/>
        <end position="351"/>
    </location>
</feature>
<dbReference type="InterPro" id="IPR043128">
    <property type="entry name" value="Rev_trsase/Diguanyl_cyclase"/>
</dbReference>
<keyword evidence="4" id="KW-0255">Endonuclease</keyword>
<dbReference type="Pfam" id="PF13975">
    <property type="entry name" value="gag-asp_proteas"/>
    <property type="match status" value="1"/>
</dbReference>
<dbReference type="SUPFAM" id="SSF50630">
    <property type="entry name" value="Acid proteases"/>
    <property type="match status" value="1"/>
</dbReference>
<proteinExistence type="predicted"/>
<evidence type="ECO:0000256" key="5">
    <source>
        <dbReference type="SAM" id="MobiDB-lite"/>
    </source>
</evidence>
<dbReference type="GO" id="GO:0016779">
    <property type="term" value="F:nucleotidyltransferase activity"/>
    <property type="evidence" value="ECO:0007669"/>
    <property type="project" value="UniProtKB-KW"/>
</dbReference>
<feature type="region of interest" description="Disordered" evidence="5">
    <location>
        <begin position="340"/>
        <end position="359"/>
    </location>
</feature>
<dbReference type="OrthoDB" id="5870516at2759"/>
<feature type="domain" description="Reverse transcriptase" evidence="6">
    <location>
        <begin position="593"/>
        <end position="708"/>
    </location>
</feature>
<keyword evidence="1" id="KW-0808">Transferase</keyword>
<feature type="compositionally biased region" description="Basic and acidic residues" evidence="5">
    <location>
        <begin position="261"/>
        <end position="272"/>
    </location>
</feature>
<gene>
    <name evidence="7" type="ORF">WR25_04621</name>
</gene>
<keyword evidence="3" id="KW-0540">Nuclease</keyword>
<dbReference type="EMBL" id="LIAE01010345">
    <property type="protein sequence ID" value="PAV62812.1"/>
    <property type="molecule type" value="Genomic_DNA"/>
</dbReference>
<dbReference type="Pfam" id="PF00078">
    <property type="entry name" value="RVT_1"/>
    <property type="match status" value="1"/>
</dbReference>
<dbReference type="Gene3D" id="2.40.70.10">
    <property type="entry name" value="Acid Proteases"/>
    <property type="match status" value="1"/>
</dbReference>
<protein>
    <recommendedName>
        <fullName evidence="6">Reverse transcriptase domain-containing protein</fullName>
    </recommendedName>
</protein>
<evidence type="ECO:0000313" key="7">
    <source>
        <dbReference type="EMBL" id="PAV62812.1"/>
    </source>
</evidence>
<feature type="region of interest" description="Disordered" evidence="5">
    <location>
        <begin position="1"/>
        <end position="25"/>
    </location>
</feature>
<evidence type="ECO:0000256" key="4">
    <source>
        <dbReference type="ARBA" id="ARBA00022759"/>
    </source>
</evidence>
<dbReference type="InterPro" id="IPR000477">
    <property type="entry name" value="RT_dom"/>
</dbReference>
<feature type="compositionally biased region" description="Polar residues" evidence="5">
    <location>
        <begin position="248"/>
        <end position="258"/>
    </location>
</feature>
<dbReference type="InterPro" id="IPR021109">
    <property type="entry name" value="Peptidase_aspartic_dom_sf"/>
</dbReference>
<dbReference type="PANTHER" id="PTHR37984:SF5">
    <property type="entry name" value="PROTEIN NYNRIN-LIKE"/>
    <property type="match status" value="1"/>
</dbReference>
<evidence type="ECO:0000313" key="8">
    <source>
        <dbReference type="Proteomes" id="UP000218231"/>
    </source>
</evidence>
<dbReference type="Gene3D" id="3.10.10.10">
    <property type="entry name" value="HIV Type 1 Reverse Transcriptase, subunit A, domain 1"/>
    <property type="match status" value="1"/>
</dbReference>
<sequence length="708" mass="81040">MTENRDPNASQSSQSSHSNSSLANVPNFASQNQLSQTNNDKYLLVKSPGPYIPGTSWRIWHRKFNNFCTLRKITDNGDRLLMFLQEVGDENYALLEGRMNGRNLEECTLDQLFQAMESHFQPKHLAVSERFKLLNQAQKQGQSLTEYYASLQMMAKTCSFERIRDVKQAFVLMAFVGGLQSDDIRRRLLEKEEEITPEQALESAEAFERVLKNTKNLNKHESQSNGHVAYVQKQAHFNGHEPRKMNKFNPQRKFSNTPYFERNRNSKSDYRGRSRSGSRTGFNGNPRFKNDKPQWANKPNFGQNAYKSRRFEPKHQMKRAKSRIGFVEYEDQDAYQSVYPHQRNDGYDTDSRNGTSTEDTCLNVNDEEEVMEMTSKKKDKNVRYYKIYPRPVLHIVVNGKEIKFELDTGAVMSIIGTQTWQALGCPKLKKVDYEAATFNGQNVPFKGIFEASISLNGIHKRNFLHVVDGCVASLCGRDMLVALKVDCGPHFPVNEISIHEESQENDQIQDQHVKLENPVNSAENMSMLQIRDALTEILSGNSEVFKSELGKCTMKKATLKFKGPIESKFHRARPVPHALKPKVDMAIDEMVKKGIWEKVNHPKEFVTPLVIVPKTNGSVRICGDFKVTVNPYLDIDQHPLPKPDDVFHAMVGGKKFSKMDLSEAYMQVEMDEKSKDYLMVNTHKGLYRYNRLPFGIASAPAIFSRDNG</sequence>
<name>A0A2A2JMP7_9BILA</name>
<dbReference type="Gene3D" id="3.30.70.270">
    <property type="match status" value="1"/>
</dbReference>
<organism evidence="7 8">
    <name type="scientific">Diploscapter pachys</name>
    <dbReference type="NCBI Taxonomy" id="2018661"/>
    <lineage>
        <taxon>Eukaryota</taxon>
        <taxon>Metazoa</taxon>
        <taxon>Ecdysozoa</taxon>
        <taxon>Nematoda</taxon>
        <taxon>Chromadorea</taxon>
        <taxon>Rhabditida</taxon>
        <taxon>Rhabditina</taxon>
        <taxon>Rhabditomorpha</taxon>
        <taxon>Rhabditoidea</taxon>
        <taxon>Rhabditidae</taxon>
        <taxon>Diploscapter</taxon>
    </lineage>
</organism>
<dbReference type="GO" id="GO:0004519">
    <property type="term" value="F:endonuclease activity"/>
    <property type="evidence" value="ECO:0007669"/>
    <property type="project" value="UniProtKB-KW"/>
</dbReference>
<dbReference type="SUPFAM" id="SSF56672">
    <property type="entry name" value="DNA/RNA polymerases"/>
    <property type="match status" value="1"/>
</dbReference>
<dbReference type="InterPro" id="IPR050951">
    <property type="entry name" value="Retrovirus_Pol_polyprotein"/>
</dbReference>
<dbReference type="AlphaFoldDB" id="A0A2A2JMP7"/>
<dbReference type="PROSITE" id="PS50878">
    <property type="entry name" value="RT_POL"/>
    <property type="match status" value="1"/>
</dbReference>